<accession>A0AAN8LEH3</accession>
<proteinExistence type="predicted"/>
<reference evidence="2 3" key="1">
    <citation type="submission" date="2021-04" db="EMBL/GenBank/DDBJ databases">
        <authorList>
            <person name="De Guttry C."/>
            <person name="Zahm M."/>
            <person name="Klopp C."/>
            <person name="Cabau C."/>
            <person name="Louis A."/>
            <person name="Berthelot C."/>
            <person name="Parey E."/>
            <person name="Roest Crollius H."/>
            <person name="Montfort J."/>
            <person name="Robinson-Rechavi M."/>
            <person name="Bucao C."/>
            <person name="Bouchez O."/>
            <person name="Gislard M."/>
            <person name="Lluch J."/>
            <person name="Milhes M."/>
            <person name="Lampietro C."/>
            <person name="Lopez Roques C."/>
            <person name="Donnadieu C."/>
            <person name="Braasch I."/>
            <person name="Desvignes T."/>
            <person name="Postlethwait J."/>
            <person name="Bobe J."/>
            <person name="Wedekind C."/>
            <person name="Guiguen Y."/>
        </authorList>
    </citation>
    <scope>NUCLEOTIDE SEQUENCE [LARGE SCALE GENOMIC DNA]</scope>
    <source>
        <strain evidence="2">Cs_M1</strain>
        <tissue evidence="2">Blood</tissue>
    </source>
</reference>
<name>A0AAN8LEH3_9TELE</name>
<evidence type="ECO:0000313" key="3">
    <source>
        <dbReference type="Proteomes" id="UP001356427"/>
    </source>
</evidence>
<comment type="caution">
    <text evidence="2">The sequence shown here is derived from an EMBL/GenBank/DDBJ whole genome shotgun (WGS) entry which is preliminary data.</text>
</comment>
<sequence>MWWCRPGAEQGLGQGVEMPAGGHKEPSSPLCRVPYYSIDPLQTLRPAWMPQQTHTGGVSIEDKREQPVTVTGREALTTSSLPSTLPTTPVLCKSQGAGQWWLFQAEV</sequence>
<organism evidence="2 3">
    <name type="scientific">Coregonus suidteri</name>
    <dbReference type="NCBI Taxonomy" id="861788"/>
    <lineage>
        <taxon>Eukaryota</taxon>
        <taxon>Metazoa</taxon>
        <taxon>Chordata</taxon>
        <taxon>Craniata</taxon>
        <taxon>Vertebrata</taxon>
        <taxon>Euteleostomi</taxon>
        <taxon>Actinopterygii</taxon>
        <taxon>Neopterygii</taxon>
        <taxon>Teleostei</taxon>
        <taxon>Protacanthopterygii</taxon>
        <taxon>Salmoniformes</taxon>
        <taxon>Salmonidae</taxon>
        <taxon>Coregoninae</taxon>
        <taxon>Coregonus</taxon>
    </lineage>
</organism>
<feature type="region of interest" description="Disordered" evidence="1">
    <location>
        <begin position="1"/>
        <end position="27"/>
    </location>
</feature>
<keyword evidence="3" id="KW-1185">Reference proteome</keyword>
<evidence type="ECO:0000256" key="1">
    <source>
        <dbReference type="SAM" id="MobiDB-lite"/>
    </source>
</evidence>
<evidence type="ECO:0000313" key="2">
    <source>
        <dbReference type="EMBL" id="KAK6310667.1"/>
    </source>
</evidence>
<dbReference type="AlphaFoldDB" id="A0AAN8LEH3"/>
<dbReference type="EMBL" id="JAGTTL010000016">
    <property type="protein sequence ID" value="KAK6310667.1"/>
    <property type="molecule type" value="Genomic_DNA"/>
</dbReference>
<protein>
    <submittedName>
        <fullName evidence="2">Uncharacterized protein</fullName>
    </submittedName>
</protein>
<dbReference type="Proteomes" id="UP001356427">
    <property type="component" value="Unassembled WGS sequence"/>
</dbReference>
<gene>
    <name evidence="2" type="ORF">J4Q44_G00187220</name>
</gene>